<gene>
    <name evidence="1" type="ORF">H8S57_15510</name>
</gene>
<dbReference type="InterPro" id="IPR025462">
    <property type="entry name" value="DUF4313"/>
</dbReference>
<evidence type="ECO:0000313" key="2">
    <source>
        <dbReference type="Proteomes" id="UP000661435"/>
    </source>
</evidence>
<accession>A0A8J6JI61</accession>
<organism evidence="1 2">
    <name type="scientific">Lawsonibacter hominis</name>
    <dbReference type="NCBI Taxonomy" id="2763053"/>
    <lineage>
        <taxon>Bacteria</taxon>
        <taxon>Bacillati</taxon>
        <taxon>Bacillota</taxon>
        <taxon>Clostridia</taxon>
        <taxon>Eubacteriales</taxon>
        <taxon>Oscillospiraceae</taxon>
        <taxon>Lawsonibacter</taxon>
    </lineage>
</organism>
<comment type="caution">
    <text evidence="1">The sequence shown here is derived from an EMBL/GenBank/DDBJ whole genome shotgun (WGS) entry which is preliminary data.</text>
</comment>
<protein>
    <submittedName>
        <fullName evidence="1">DUF4313 domain-containing protein</fullName>
    </submittedName>
</protein>
<dbReference type="RefSeq" id="WP_186908906.1">
    <property type="nucleotide sequence ID" value="NZ_JACOPP010000037.1"/>
</dbReference>
<sequence length="154" mass="17609">MATLKIKDFFGEEVTLQPRLELYSVTDFMGKEMPGLAVVLDQLGRTPEETEQYAVLTVSFGEFISVKNSAYIDTNNCYFAQQILEQGVAQDTGLSKSSGFCQYPLWQFNEDFLREIGGANYEEYVRQFDAYMPFSDFEEDEEEDLTETAGMVME</sequence>
<proteinExistence type="predicted"/>
<dbReference type="AlphaFoldDB" id="A0A8J6JI61"/>
<evidence type="ECO:0000313" key="1">
    <source>
        <dbReference type="EMBL" id="MBC5735119.1"/>
    </source>
</evidence>
<dbReference type="EMBL" id="JACOPP010000037">
    <property type="protein sequence ID" value="MBC5735119.1"/>
    <property type="molecule type" value="Genomic_DNA"/>
</dbReference>
<reference evidence="1" key="1">
    <citation type="submission" date="2020-08" db="EMBL/GenBank/DDBJ databases">
        <title>Genome public.</title>
        <authorList>
            <person name="Liu C."/>
            <person name="Sun Q."/>
        </authorList>
    </citation>
    <scope>NUCLEOTIDE SEQUENCE</scope>
    <source>
        <strain evidence="1">NSJ-51</strain>
    </source>
</reference>
<dbReference type="Proteomes" id="UP000661435">
    <property type="component" value="Unassembled WGS sequence"/>
</dbReference>
<keyword evidence="2" id="KW-1185">Reference proteome</keyword>
<name>A0A8J6JI61_9FIRM</name>
<dbReference type="Pfam" id="PF14190">
    <property type="entry name" value="DUF4313"/>
    <property type="match status" value="1"/>
</dbReference>